<dbReference type="AlphaFoldDB" id="A0AAX4IVL5"/>
<dbReference type="Proteomes" id="UP001322277">
    <property type="component" value="Chromosome 8"/>
</dbReference>
<protein>
    <submittedName>
        <fullName evidence="1">Uncharacterized protein</fullName>
    </submittedName>
</protein>
<name>A0AAX4IVL5_9PEZI</name>
<dbReference type="KEGG" id="cdet:87948622"/>
<organism evidence="1 2">
    <name type="scientific">Colletotrichum destructivum</name>
    <dbReference type="NCBI Taxonomy" id="34406"/>
    <lineage>
        <taxon>Eukaryota</taxon>
        <taxon>Fungi</taxon>
        <taxon>Dikarya</taxon>
        <taxon>Ascomycota</taxon>
        <taxon>Pezizomycotina</taxon>
        <taxon>Sordariomycetes</taxon>
        <taxon>Hypocreomycetidae</taxon>
        <taxon>Glomerellales</taxon>
        <taxon>Glomerellaceae</taxon>
        <taxon>Colletotrichum</taxon>
        <taxon>Colletotrichum destructivum species complex</taxon>
    </lineage>
</organism>
<accession>A0AAX4IVL5</accession>
<evidence type="ECO:0000313" key="1">
    <source>
        <dbReference type="EMBL" id="WQF87108.1"/>
    </source>
</evidence>
<dbReference type="EMBL" id="CP137312">
    <property type="protein sequence ID" value="WQF87108.1"/>
    <property type="molecule type" value="Genomic_DNA"/>
</dbReference>
<dbReference type="GeneID" id="87948622"/>
<evidence type="ECO:0000313" key="2">
    <source>
        <dbReference type="Proteomes" id="UP001322277"/>
    </source>
</evidence>
<keyword evidence="2" id="KW-1185">Reference proteome</keyword>
<reference evidence="2" key="1">
    <citation type="journal article" date="2023" name="bioRxiv">
        <title>Complete genome of the Medicago anthracnose fungus, Colletotrichum destructivum, reveals a mini-chromosome-like region within a core chromosome.</title>
        <authorList>
            <person name="Lapalu N."/>
            <person name="Simon A."/>
            <person name="Lu A."/>
            <person name="Plaumann P.-L."/>
            <person name="Amselem J."/>
            <person name="Pigne S."/>
            <person name="Auger A."/>
            <person name="Koch C."/>
            <person name="Dallery J.-F."/>
            <person name="O'Connell R.J."/>
        </authorList>
    </citation>
    <scope>NUCLEOTIDE SEQUENCE [LARGE SCALE GENOMIC DNA]</scope>
    <source>
        <strain evidence="2">CBS 520.97</strain>
    </source>
</reference>
<dbReference type="RefSeq" id="XP_062784329.1">
    <property type="nucleotide sequence ID" value="XM_062928278.1"/>
</dbReference>
<sequence length="189" mass="20852">MHVHQAGAPTTARNRLGLRCRPLWEQSPPPCSTCCTLWCDRQGWVLLSSRPLARHHVGTRRLTDQRSGHGLSKLGHPHSLRQHFVIFDLWGGGRGDGGLASHSCHCGERGKEHVSDASLSLSLHRTGTVSPVYRPFAWHTHTHPSLPSHWLRNEHGLGCLSRDGRCRVCRGWLGHRSALLMGALSADGG</sequence>
<gene>
    <name evidence="1" type="ORF">CDEST_12122</name>
</gene>
<proteinExistence type="predicted"/>